<organism evidence="2 3">
    <name type="scientific">Azospirillum rugosum</name>
    <dbReference type="NCBI Taxonomy" id="416170"/>
    <lineage>
        <taxon>Bacteria</taxon>
        <taxon>Pseudomonadati</taxon>
        <taxon>Pseudomonadota</taxon>
        <taxon>Alphaproteobacteria</taxon>
        <taxon>Rhodospirillales</taxon>
        <taxon>Azospirillaceae</taxon>
        <taxon>Azospirillum</taxon>
    </lineage>
</organism>
<name>A0ABS4SU21_9PROT</name>
<dbReference type="Proteomes" id="UP000781958">
    <property type="component" value="Unassembled WGS sequence"/>
</dbReference>
<evidence type="ECO:0008006" key="4">
    <source>
        <dbReference type="Google" id="ProtNLM"/>
    </source>
</evidence>
<keyword evidence="1" id="KW-0472">Membrane</keyword>
<sequence length="51" mass="5359">MNQAQVGLLIVTPMLVGVAFLLHRQGVMSRGGVVLASLASLGAAAWMFFTQ</sequence>
<feature type="transmembrane region" description="Helical" evidence="1">
    <location>
        <begin position="6"/>
        <end position="23"/>
    </location>
</feature>
<evidence type="ECO:0000313" key="3">
    <source>
        <dbReference type="Proteomes" id="UP000781958"/>
    </source>
</evidence>
<feature type="transmembrane region" description="Helical" evidence="1">
    <location>
        <begin position="30"/>
        <end position="49"/>
    </location>
</feature>
<comment type="caution">
    <text evidence="2">The sequence shown here is derived from an EMBL/GenBank/DDBJ whole genome shotgun (WGS) entry which is preliminary data.</text>
</comment>
<keyword evidence="1" id="KW-0812">Transmembrane</keyword>
<evidence type="ECO:0000256" key="1">
    <source>
        <dbReference type="SAM" id="Phobius"/>
    </source>
</evidence>
<accession>A0ABS4SU21</accession>
<dbReference type="RefSeq" id="WP_209770786.1">
    <property type="nucleotide sequence ID" value="NZ_JAGINP010000027.1"/>
</dbReference>
<keyword evidence="1" id="KW-1133">Transmembrane helix</keyword>
<evidence type="ECO:0000313" key="2">
    <source>
        <dbReference type="EMBL" id="MBP2296061.1"/>
    </source>
</evidence>
<gene>
    <name evidence="2" type="ORF">J2851_005876</name>
</gene>
<keyword evidence="3" id="KW-1185">Reference proteome</keyword>
<proteinExistence type="predicted"/>
<reference evidence="2 3" key="1">
    <citation type="submission" date="2021-03" db="EMBL/GenBank/DDBJ databases">
        <title>Genomic Encyclopedia of Type Strains, Phase III (KMG-III): the genomes of soil and plant-associated and newly described type strains.</title>
        <authorList>
            <person name="Whitman W."/>
        </authorList>
    </citation>
    <scope>NUCLEOTIDE SEQUENCE [LARGE SCALE GENOMIC DNA]</scope>
    <source>
        <strain evidence="2 3">IMMIB AFH-6</strain>
    </source>
</reference>
<dbReference type="EMBL" id="JAGINP010000027">
    <property type="protein sequence ID" value="MBP2296061.1"/>
    <property type="molecule type" value="Genomic_DNA"/>
</dbReference>
<protein>
    <recommendedName>
        <fullName evidence="4">NADH-quinone oxidoreductase subunit L</fullName>
    </recommendedName>
</protein>